<reference evidence="7 8" key="1">
    <citation type="submission" date="2016-05" db="EMBL/GenBank/DDBJ databases">
        <title>Complete Genome and Methylome Analysis of Psychrotrophic Bacterial Isolates from Antarctic Lake Untersee.</title>
        <authorList>
            <person name="Fomenkov A."/>
            <person name="Akimov V.N."/>
            <person name="Vasilyeva L.V."/>
            <person name="Andersen D."/>
            <person name="Vincze T."/>
            <person name="Roberts R.J."/>
        </authorList>
    </citation>
    <scope>NUCLEOTIDE SEQUENCE [LARGE SCALE GENOMIC DNA]</scope>
    <source>
        <strain evidence="7 8">U14-5</strain>
    </source>
</reference>
<dbReference type="AlphaFoldDB" id="A0A1L7ABA8"/>
<dbReference type="SUPFAM" id="SSF53850">
    <property type="entry name" value="Periplasmic binding protein-like II"/>
    <property type="match status" value="1"/>
</dbReference>
<organism evidence="7 8">
    <name type="scientific">Roseomonas gilardii</name>
    <dbReference type="NCBI Taxonomy" id="257708"/>
    <lineage>
        <taxon>Bacteria</taxon>
        <taxon>Pseudomonadati</taxon>
        <taxon>Pseudomonadota</taxon>
        <taxon>Alphaproteobacteria</taxon>
        <taxon>Acetobacterales</taxon>
        <taxon>Roseomonadaceae</taxon>
        <taxon>Roseomonas</taxon>
    </lineage>
</organism>
<dbReference type="STRING" id="257708.RGI145_01990"/>
<accession>A0A1L7ABA8</accession>
<dbReference type="KEGG" id="rgi:RGI145_01990"/>
<keyword evidence="3" id="KW-0813">Transport</keyword>
<dbReference type="RefSeq" id="WP_075797023.1">
    <property type="nucleotide sequence ID" value="NZ_CP015583.1"/>
</dbReference>
<evidence type="ECO:0000256" key="5">
    <source>
        <dbReference type="SAM" id="SignalP"/>
    </source>
</evidence>
<feature type="signal peptide" evidence="5">
    <location>
        <begin position="1"/>
        <end position="29"/>
    </location>
</feature>
<sequence length="534" mass="59592">MRQTLRNALLGSAFALSALVPVASAWAQAAPRDTLVALREIDADNYDPARTTSQSAGWAIYMLADTLVSMDWDQKTVKPGLAESWTVSPDGKLYTFKLKQGVKFCDGKPMTAKDVVYSINRWIDPATRSPSKWRAGQVKEVRAVDDYTVEYELKEPFSELLTQLTMYFGSIVDQATVEKLGQNFGVQGFNGTGPYCWGNWTPRQDFVLNRHEGYNWGPPIYTNPSPQIGKVIWRVIPEANTRLAALQTGQADVVQEIPFFALEGLKKVPTVKLQQQPVYFWDYFVGFKVDKPVVSDPVIRKAINMAVDRGPITKAVFFSAGEPATTLLNPKVQDFDADAAKLQPKLDLDGARKLLDEDGWKPGSDGIREKNGQRASFLLYGIQNGTNNSMMQAMQADLRRIGIEMKIQLWDATVAWGKLATQEFDAFTMSYPYLSATDALSLYFPSANRPTPNRMNWVNEETDKNLLGARTATDPATRARMIGEVQEQITAANVWVPLVRQQLWLATSQRVDGARPHGVYGAALYKGLDIKLTR</sequence>
<feature type="chain" id="PRO_5012882731" evidence="5">
    <location>
        <begin position="30"/>
        <end position="534"/>
    </location>
</feature>
<dbReference type="PANTHER" id="PTHR30290">
    <property type="entry name" value="PERIPLASMIC BINDING COMPONENT OF ABC TRANSPORTER"/>
    <property type="match status" value="1"/>
</dbReference>
<dbReference type="InterPro" id="IPR039424">
    <property type="entry name" value="SBP_5"/>
</dbReference>
<dbReference type="InterPro" id="IPR000914">
    <property type="entry name" value="SBP_5_dom"/>
</dbReference>
<dbReference type="Gene3D" id="3.40.190.10">
    <property type="entry name" value="Periplasmic binding protein-like II"/>
    <property type="match status" value="1"/>
</dbReference>
<evidence type="ECO:0000313" key="8">
    <source>
        <dbReference type="Proteomes" id="UP000185494"/>
    </source>
</evidence>
<evidence type="ECO:0000313" key="7">
    <source>
        <dbReference type="EMBL" id="APT56068.1"/>
    </source>
</evidence>
<evidence type="ECO:0000259" key="6">
    <source>
        <dbReference type="Pfam" id="PF00496"/>
    </source>
</evidence>
<comment type="similarity">
    <text evidence="2">Belongs to the bacterial solute-binding protein 5 family.</text>
</comment>
<comment type="subcellular location">
    <subcellularLocation>
        <location evidence="1">Periplasm</location>
    </subcellularLocation>
</comment>
<dbReference type="Gene3D" id="3.90.76.10">
    <property type="entry name" value="Dipeptide-binding Protein, Domain 1"/>
    <property type="match status" value="1"/>
</dbReference>
<dbReference type="EMBL" id="CP015583">
    <property type="protein sequence ID" value="APT56068.1"/>
    <property type="molecule type" value="Genomic_DNA"/>
</dbReference>
<dbReference type="GO" id="GO:0015833">
    <property type="term" value="P:peptide transport"/>
    <property type="evidence" value="ECO:0007669"/>
    <property type="project" value="TreeGrafter"/>
</dbReference>
<dbReference type="GO" id="GO:1904680">
    <property type="term" value="F:peptide transmembrane transporter activity"/>
    <property type="evidence" value="ECO:0007669"/>
    <property type="project" value="TreeGrafter"/>
</dbReference>
<proteinExistence type="inferred from homology"/>
<dbReference type="eggNOG" id="COG0747">
    <property type="taxonomic scope" value="Bacteria"/>
</dbReference>
<dbReference type="InterPro" id="IPR030678">
    <property type="entry name" value="Peptide/Ni-bd"/>
</dbReference>
<name>A0A1L7ABA8_9PROT</name>
<feature type="domain" description="Solute-binding protein family 5" evidence="6">
    <location>
        <begin position="76"/>
        <end position="431"/>
    </location>
</feature>
<evidence type="ECO:0000256" key="3">
    <source>
        <dbReference type="ARBA" id="ARBA00022448"/>
    </source>
</evidence>
<evidence type="ECO:0000256" key="1">
    <source>
        <dbReference type="ARBA" id="ARBA00004418"/>
    </source>
</evidence>
<dbReference type="Pfam" id="PF00496">
    <property type="entry name" value="SBP_bac_5"/>
    <property type="match status" value="1"/>
</dbReference>
<dbReference type="GO" id="GO:0043190">
    <property type="term" value="C:ATP-binding cassette (ABC) transporter complex"/>
    <property type="evidence" value="ECO:0007669"/>
    <property type="project" value="InterPro"/>
</dbReference>
<evidence type="ECO:0000256" key="4">
    <source>
        <dbReference type="ARBA" id="ARBA00022729"/>
    </source>
</evidence>
<protein>
    <submittedName>
        <fullName evidence="7">Peptide ABC transporter substrate-binding protein</fullName>
    </submittedName>
</protein>
<keyword evidence="4 5" id="KW-0732">Signal</keyword>
<dbReference type="PIRSF" id="PIRSF002741">
    <property type="entry name" value="MppA"/>
    <property type="match status" value="1"/>
</dbReference>
<dbReference type="Gene3D" id="3.10.105.10">
    <property type="entry name" value="Dipeptide-binding Protein, Domain 3"/>
    <property type="match status" value="1"/>
</dbReference>
<dbReference type="PANTHER" id="PTHR30290:SF9">
    <property type="entry name" value="OLIGOPEPTIDE-BINDING PROTEIN APPA"/>
    <property type="match status" value="1"/>
</dbReference>
<evidence type="ECO:0000256" key="2">
    <source>
        <dbReference type="ARBA" id="ARBA00005695"/>
    </source>
</evidence>
<dbReference type="Proteomes" id="UP000185494">
    <property type="component" value="Chromosome 1"/>
</dbReference>
<dbReference type="GO" id="GO:0030288">
    <property type="term" value="C:outer membrane-bounded periplasmic space"/>
    <property type="evidence" value="ECO:0007669"/>
    <property type="project" value="UniProtKB-ARBA"/>
</dbReference>
<gene>
    <name evidence="7" type="ORF">RGI145_01990</name>
</gene>